<gene>
    <name evidence="2" type="ORF">HMPREF1401_01276</name>
</gene>
<feature type="transmembrane region" description="Helical" evidence="1">
    <location>
        <begin position="12"/>
        <end position="31"/>
    </location>
</feature>
<dbReference type="AlphaFoldDB" id="A0AAV3IDI1"/>
<reference evidence="2 3" key="1">
    <citation type="submission" date="2012-11" db="EMBL/GenBank/DDBJ databases">
        <authorList>
            <person name="Weinstock G."/>
            <person name="Sodergren E."/>
            <person name="Lobos E.A."/>
            <person name="Fulton L."/>
            <person name="Fulton R."/>
            <person name="Courtney L."/>
            <person name="Fronick C."/>
            <person name="O'Laughlin M."/>
            <person name="Godfrey J."/>
            <person name="Wilson R.M."/>
            <person name="Miner T."/>
            <person name="Farmer C."/>
            <person name="Delehaunty K."/>
            <person name="Cordes M."/>
            <person name="Minx P."/>
            <person name="Tomlinson C."/>
            <person name="Chen J."/>
            <person name="Wollam A."/>
            <person name="Pepin K.H."/>
            <person name="Bhonagiri V."/>
            <person name="Zhang X."/>
            <person name="Suruliraj S."/>
            <person name="Antonio M."/>
            <person name="Secka O."/>
            <person name="Thomas J."/>
            <person name="Warren W."/>
            <person name="Mitreva M."/>
            <person name="Mardis E.R."/>
            <person name="Wilson R.K."/>
        </authorList>
    </citation>
    <scope>NUCLEOTIDE SEQUENCE [LARGE SCALE GENOMIC DNA]</scope>
    <source>
        <strain evidence="2 3">GAM120Ai</strain>
    </source>
</reference>
<keyword evidence="1" id="KW-0472">Membrane</keyword>
<name>A0AAV3IDI1_HELPX</name>
<sequence>MNFLFLNSLFFWGGFLNSFCFEPFVLTLFFLNSLFKGFVLNPLFFKPLF</sequence>
<protein>
    <submittedName>
        <fullName evidence="2">Uncharacterized protein</fullName>
    </submittedName>
</protein>
<dbReference type="Proteomes" id="UP000012012">
    <property type="component" value="Unassembled WGS sequence"/>
</dbReference>
<proteinExistence type="predicted"/>
<evidence type="ECO:0000313" key="2">
    <source>
        <dbReference type="EMBL" id="EMG94518.1"/>
    </source>
</evidence>
<evidence type="ECO:0000256" key="1">
    <source>
        <dbReference type="SAM" id="Phobius"/>
    </source>
</evidence>
<evidence type="ECO:0000313" key="3">
    <source>
        <dbReference type="Proteomes" id="UP000012012"/>
    </source>
</evidence>
<organism evidence="2 3">
    <name type="scientific">Helicobacter pylori GAM120Ai</name>
    <dbReference type="NCBI Taxonomy" id="1159029"/>
    <lineage>
        <taxon>Bacteria</taxon>
        <taxon>Pseudomonadati</taxon>
        <taxon>Campylobacterota</taxon>
        <taxon>Epsilonproteobacteria</taxon>
        <taxon>Campylobacterales</taxon>
        <taxon>Helicobacteraceae</taxon>
        <taxon>Helicobacter</taxon>
    </lineage>
</organism>
<dbReference type="EMBL" id="APDF01000058">
    <property type="protein sequence ID" value="EMG94518.1"/>
    <property type="molecule type" value="Genomic_DNA"/>
</dbReference>
<comment type="caution">
    <text evidence="2">The sequence shown here is derived from an EMBL/GenBank/DDBJ whole genome shotgun (WGS) entry which is preliminary data.</text>
</comment>
<accession>A0AAV3IDI1</accession>
<keyword evidence="1" id="KW-1133">Transmembrane helix</keyword>
<keyword evidence="1" id="KW-0812">Transmembrane</keyword>